<feature type="chain" id="PRO_5011766511" evidence="13">
    <location>
        <begin position="18"/>
        <end position="1255"/>
    </location>
</feature>
<dbReference type="InterPro" id="IPR002816">
    <property type="entry name" value="TraB/PrgY/GumN_fam"/>
</dbReference>
<dbReference type="Proteomes" id="UP000198648">
    <property type="component" value="Unassembled WGS sequence"/>
</dbReference>
<comment type="cofactor">
    <cofactor evidence="2">
        <name>Co(2+)</name>
        <dbReference type="ChEBI" id="CHEBI:48828"/>
    </cofactor>
</comment>
<dbReference type="RefSeq" id="WP_143065634.1">
    <property type="nucleotide sequence ID" value="NZ_FOEI01000004.1"/>
</dbReference>
<evidence type="ECO:0000256" key="11">
    <source>
        <dbReference type="ARBA" id="ARBA00023136"/>
    </source>
</evidence>
<feature type="signal peptide" evidence="13">
    <location>
        <begin position="1"/>
        <end position="17"/>
    </location>
</feature>
<evidence type="ECO:0000313" key="15">
    <source>
        <dbReference type="Proteomes" id="UP000198648"/>
    </source>
</evidence>
<keyword evidence="15" id="KW-1185">Reference proteome</keyword>
<keyword evidence="11" id="KW-0472">Membrane</keyword>
<evidence type="ECO:0000256" key="12">
    <source>
        <dbReference type="ARBA" id="ARBA00023180"/>
    </source>
</evidence>
<dbReference type="PANTHER" id="PTHR31120:SF6">
    <property type="entry name" value="METALLOPROTEASE TIKI HOMOLOG"/>
    <property type="match status" value="1"/>
</dbReference>
<evidence type="ECO:0000256" key="6">
    <source>
        <dbReference type="ARBA" id="ARBA00022723"/>
    </source>
</evidence>
<dbReference type="STRING" id="1299341.SAMN05444005_104219"/>
<evidence type="ECO:0000256" key="1">
    <source>
        <dbReference type="ARBA" id="ARBA00001936"/>
    </source>
</evidence>
<evidence type="ECO:0000256" key="2">
    <source>
        <dbReference type="ARBA" id="ARBA00001941"/>
    </source>
</evidence>
<proteinExistence type="predicted"/>
<dbReference type="CDD" id="cd14789">
    <property type="entry name" value="Tiki"/>
    <property type="match status" value="1"/>
</dbReference>
<evidence type="ECO:0000256" key="8">
    <source>
        <dbReference type="ARBA" id="ARBA00022801"/>
    </source>
</evidence>
<sequence length="1255" mass="148160">MKKIFILLAFLSISTFAQEKKYQSLFWEISGNGLTKKSYMYGTMHVSDKVSYHLSDSFFEKLLAADFVANESEPNTWSEMYDLFGFYRTVKSYGSFYSNFYTSPIEKDYLYYLFRGSNYNLIGLLSRTNEYRQEYQEETYLDMFIYRTGKKYGKKTLGLEDVKKTTWNIEKAQAEMDRDEVDDNKQTLLKLLKKRSYAEVLRDAYREKDLDLIDTLNMLSSPKIYNKAMLFDRNEIMAKSMDSIMKTGSLFAAVGAAHLPGNKGMIEILRRKGYTVTPILSEYTEKGKKLKKQIEDYFVKPTFEINTTSDEMVSLPLFPLVLKNGENLESPDLGNGGYINVKRLLLKDFISKKDEKFNHKTLDSLFFENIPGDILEKKSYQEKNYFVYDIKSKTKTGKNERYRYYITPLEIIAVIMSGEGEYVNKFGDEVYNNIKIKSYKQDFVDVVPNKKGFKVKVPAYYAFVGNKNDNKKLEDTEIYAFDEKENAHYFLIESTLMDISNLEDSEFELKRMHYEFYNEHELDSTNTHFDSKKFEFISQSKLKEKNIYLKSVLKGNKYYLLGTINASKNKVDEYFNSFEITKPKEEIVYKVFKDTASHFSVEIPKQQNEYLDFKFERKDRYKDDSKTNHFESKYKNYEFFSPNKNMVEITYSEPHRYESYKSVDSLFNKVKKNISEDFESRQRYNDYNDYDYATVAVDTAAAVAYDASSDVTLVENESKKEEKFNPLDYKSSTWDKSLSLISNQKLELTNEKFIKDVANDYYVYEVMATKPKSTQAIKYKIVLKKGEYYSINTLVDKNYKNDNEFIEKVFTSFKVDDNVTSKSLFENKFKYFEEDLNSEHDSIRYSAIKSFDQLTVEDADFNNLKDLIENFDFRNDEMEFLSNLYEKIGTIKSPATIAFLEQSYKKQDVSTLVQFSILKALAYQKNKEAYKKIGELLEYDLPISEKYVINNLFHMFTEDVEHSQVLYPNILEYYSIKEYHEPIVKFTQILLNSGKVQPKKLKSYKKMLLTNAKLEYKRLLSWKTNKDAEEEDEYGYNDEEAPVEELNSYLSILYPFKKEKDIEQLYIKAEKLNLDELNVAIANRELARNKKLDKKSIEKLVSNDKTKYTAFQMLYHNKQNDELNKFSKDSIVLAAIRFYEDYKAENDSIVIVKEHVETFKDKKIAYYFYKNINIEEDSYGKNSETLSAIAFVYDENDKLNLKAFKKLGRERILEDKEIDHKIKNMIDESLNDNHLRVTFSKVNSEDYYDDEYYEE</sequence>
<protein>
    <submittedName>
        <fullName evidence="14">Uncharacterized conserved protein YbaP, TraB family</fullName>
    </submittedName>
</protein>
<accession>A0A1H9CFV0</accession>
<evidence type="ECO:0000256" key="5">
    <source>
        <dbReference type="ARBA" id="ARBA00022692"/>
    </source>
</evidence>
<gene>
    <name evidence="14" type="ORF">SAMN05444005_104219</name>
</gene>
<evidence type="ECO:0000256" key="7">
    <source>
        <dbReference type="ARBA" id="ARBA00022729"/>
    </source>
</evidence>
<name>A0A1H9CFV0_9FLAO</name>
<evidence type="ECO:0000256" key="3">
    <source>
        <dbReference type="ARBA" id="ARBA00004479"/>
    </source>
</evidence>
<keyword evidence="12" id="KW-0325">Glycoprotein</keyword>
<dbReference type="GO" id="GO:0016020">
    <property type="term" value="C:membrane"/>
    <property type="evidence" value="ECO:0007669"/>
    <property type="project" value="UniProtKB-SubCell"/>
</dbReference>
<dbReference type="PANTHER" id="PTHR31120">
    <property type="entry name" value="METALLOPROTEASE TIKI"/>
    <property type="match status" value="1"/>
</dbReference>
<dbReference type="EMBL" id="FOEI01000004">
    <property type="protein sequence ID" value="SEQ00110.1"/>
    <property type="molecule type" value="Genomic_DNA"/>
</dbReference>
<dbReference type="GO" id="GO:0004222">
    <property type="term" value="F:metalloendopeptidase activity"/>
    <property type="evidence" value="ECO:0007669"/>
    <property type="project" value="TreeGrafter"/>
</dbReference>
<comment type="cofactor">
    <cofactor evidence="1">
        <name>Mn(2+)</name>
        <dbReference type="ChEBI" id="CHEBI:29035"/>
    </cofactor>
</comment>
<evidence type="ECO:0000256" key="13">
    <source>
        <dbReference type="SAM" id="SignalP"/>
    </source>
</evidence>
<dbReference type="Pfam" id="PF01963">
    <property type="entry name" value="TraB_PrgY_gumN"/>
    <property type="match status" value="1"/>
</dbReference>
<dbReference type="GO" id="GO:0030178">
    <property type="term" value="P:negative regulation of Wnt signaling pathway"/>
    <property type="evidence" value="ECO:0007669"/>
    <property type="project" value="InterPro"/>
</dbReference>
<keyword evidence="7 13" id="KW-0732">Signal</keyword>
<keyword evidence="8" id="KW-0378">Hydrolase</keyword>
<evidence type="ECO:0000256" key="4">
    <source>
        <dbReference type="ARBA" id="ARBA00022670"/>
    </source>
</evidence>
<keyword evidence="4" id="KW-0645">Protease</keyword>
<keyword evidence="9" id="KW-1133">Transmembrane helix</keyword>
<evidence type="ECO:0000256" key="10">
    <source>
        <dbReference type="ARBA" id="ARBA00023049"/>
    </source>
</evidence>
<evidence type="ECO:0000313" key="14">
    <source>
        <dbReference type="EMBL" id="SEQ00110.1"/>
    </source>
</evidence>
<reference evidence="14 15" key="1">
    <citation type="submission" date="2016-10" db="EMBL/GenBank/DDBJ databases">
        <authorList>
            <person name="de Groot N.N."/>
        </authorList>
    </citation>
    <scope>NUCLEOTIDE SEQUENCE [LARGE SCALE GENOMIC DNA]</scope>
    <source>
        <strain evidence="14 15">DSM 27078</strain>
    </source>
</reference>
<comment type="subcellular location">
    <subcellularLocation>
        <location evidence="3">Membrane</location>
        <topology evidence="3">Single-pass type I membrane protein</topology>
    </subcellularLocation>
</comment>
<keyword evidence="5" id="KW-0812">Transmembrane</keyword>
<keyword evidence="6" id="KW-0479">Metal-binding</keyword>
<organism evidence="14 15">
    <name type="scientific">Flavobacterium urocaniciphilum</name>
    <dbReference type="NCBI Taxonomy" id="1299341"/>
    <lineage>
        <taxon>Bacteria</taxon>
        <taxon>Pseudomonadati</taxon>
        <taxon>Bacteroidota</taxon>
        <taxon>Flavobacteriia</taxon>
        <taxon>Flavobacteriales</taxon>
        <taxon>Flavobacteriaceae</taxon>
        <taxon>Flavobacterium</taxon>
    </lineage>
</organism>
<dbReference type="GO" id="GO:0046872">
    <property type="term" value="F:metal ion binding"/>
    <property type="evidence" value="ECO:0007669"/>
    <property type="project" value="UniProtKB-KW"/>
</dbReference>
<dbReference type="GO" id="GO:0006508">
    <property type="term" value="P:proteolysis"/>
    <property type="evidence" value="ECO:0007669"/>
    <property type="project" value="UniProtKB-KW"/>
</dbReference>
<keyword evidence="10" id="KW-0482">Metalloprotease</keyword>
<evidence type="ECO:0000256" key="9">
    <source>
        <dbReference type="ARBA" id="ARBA00022989"/>
    </source>
</evidence>
<dbReference type="AlphaFoldDB" id="A0A1H9CFV0"/>
<dbReference type="OrthoDB" id="9798714at2"/>
<dbReference type="InterPro" id="IPR040230">
    <property type="entry name" value="TIKI1/2-like"/>
</dbReference>